<feature type="domain" description="SseB protein C-terminal" evidence="1">
    <location>
        <begin position="70"/>
        <end position="171"/>
    </location>
</feature>
<dbReference type="EMBL" id="VSSQ01100239">
    <property type="protein sequence ID" value="MPN42477.1"/>
    <property type="molecule type" value="Genomic_DNA"/>
</dbReference>
<organism evidence="2">
    <name type="scientific">bioreactor metagenome</name>
    <dbReference type="NCBI Taxonomy" id="1076179"/>
    <lineage>
        <taxon>unclassified sequences</taxon>
        <taxon>metagenomes</taxon>
        <taxon>ecological metagenomes</taxon>
    </lineage>
</organism>
<accession>A0A645HU25</accession>
<evidence type="ECO:0000259" key="1">
    <source>
        <dbReference type="Pfam" id="PF14581"/>
    </source>
</evidence>
<dbReference type="Pfam" id="PF14581">
    <property type="entry name" value="SseB_C"/>
    <property type="match status" value="1"/>
</dbReference>
<protein>
    <recommendedName>
        <fullName evidence="1">SseB protein C-terminal domain-containing protein</fullName>
    </recommendedName>
</protein>
<dbReference type="InterPro" id="IPR027945">
    <property type="entry name" value="SseB_C"/>
</dbReference>
<sequence length="181" mass="20277">MLTRHVVKADMSDCFGYIVGRDKLEGVTINPFGKAMTLPRGLVENLAKFWSRVKTAEINGENAPKAGGPQQIRLSVPKEYPDCVRAFLISGMKKIPDVSRAWMCRVQPEDDKDYTWLVIVESEHGVKGREELFRNAAQSLLPCVDNRNIGFTATSDQFKGIIENAEPIYTRGMGEDELKSL</sequence>
<gene>
    <name evidence="2" type="ORF">SDC9_190034</name>
</gene>
<comment type="caution">
    <text evidence="2">The sequence shown here is derived from an EMBL/GenBank/DDBJ whole genome shotgun (WGS) entry which is preliminary data.</text>
</comment>
<reference evidence="2" key="1">
    <citation type="submission" date="2019-08" db="EMBL/GenBank/DDBJ databases">
        <authorList>
            <person name="Kucharzyk K."/>
            <person name="Murdoch R.W."/>
            <person name="Higgins S."/>
            <person name="Loffler F."/>
        </authorList>
    </citation>
    <scope>NUCLEOTIDE SEQUENCE</scope>
</reference>
<evidence type="ECO:0000313" key="2">
    <source>
        <dbReference type="EMBL" id="MPN42477.1"/>
    </source>
</evidence>
<dbReference type="AlphaFoldDB" id="A0A645HU25"/>
<proteinExistence type="predicted"/>
<name>A0A645HU25_9ZZZZ</name>